<reference evidence="2 3" key="1">
    <citation type="journal article" date="2019" name="Commun. Biol.">
        <title>The bagworm genome reveals a unique fibroin gene that provides high tensile strength.</title>
        <authorList>
            <person name="Kono N."/>
            <person name="Nakamura H."/>
            <person name="Ohtoshi R."/>
            <person name="Tomita M."/>
            <person name="Numata K."/>
            <person name="Arakawa K."/>
        </authorList>
    </citation>
    <scope>NUCLEOTIDE SEQUENCE [LARGE SCALE GENOMIC DNA]</scope>
</reference>
<sequence length="124" mass="14311">MVGLEGHFNVGQNHQFGSPLPTADDTHAKILRIDQEKSKRAGSPPTEPSLFRVIDLVIAETERKRWRKGERDREKKMEKGRERESEITGKRRKTEMTIEGESDEWGRAKAKQITRRPDTNSSRV</sequence>
<evidence type="ECO:0000313" key="3">
    <source>
        <dbReference type="Proteomes" id="UP000299102"/>
    </source>
</evidence>
<name>A0A4C1UDC8_EUMVA</name>
<keyword evidence="3" id="KW-1185">Reference proteome</keyword>
<dbReference type="EMBL" id="BGZK01000161">
    <property type="protein sequence ID" value="GBP24378.1"/>
    <property type="molecule type" value="Genomic_DNA"/>
</dbReference>
<proteinExistence type="predicted"/>
<dbReference type="AlphaFoldDB" id="A0A4C1UDC8"/>
<organism evidence="2 3">
    <name type="scientific">Eumeta variegata</name>
    <name type="common">Bagworm moth</name>
    <name type="synonym">Eumeta japonica</name>
    <dbReference type="NCBI Taxonomy" id="151549"/>
    <lineage>
        <taxon>Eukaryota</taxon>
        <taxon>Metazoa</taxon>
        <taxon>Ecdysozoa</taxon>
        <taxon>Arthropoda</taxon>
        <taxon>Hexapoda</taxon>
        <taxon>Insecta</taxon>
        <taxon>Pterygota</taxon>
        <taxon>Neoptera</taxon>
        <taxon>Endopterygota</taxon>
        <taxon>Lepidoptera</taxon>
        <taxon>Glossata</taxon>
        <taxon>Ditrysia</taxon>
        <taxon>Tineoidea</taxon>
        <taxon>Psychidae</taxon>
        <taxon>Oiketicinae</taxon>
        <taxon>Eumeta</taxon>
    </lineage>
</organism>
<feature type="region of interest" description="Disordered" evidence="1">
    <location>
        <begin position="65"/>
        <end position="124"/>
    </location>
</feature>
<gene>
    <name evidence="2" type="ORF">EVAR_19252_1</name>
</gene>
<dbReference type="Proteomes" id="UP000299102">
    <property type="component" value="Unassembled WGS sequence"/>
</dbReference>
<protein>
    <submittedName>
        <fullName evidence="2">Uncharacterized protein</fullName>
    </submittedName>
</protein>
<comment type="caution">
    <text evidence="2">The sequence shown here is derived from an EMBL/GenBank/DDBJ whole genome shotgun (WGS) entry which is preliminary data.</text>
</comment>
<evidence type="ECO:0000313" key="2">
    <source>
        <dbReference type="EMBL" id="GBP24378.1"/>
    </source>
</evidence>
<feature type="compositionally biased region" description="Basic and acidic residues" evidence="1">
    <location>
        <begin position="69"/>
        <end position="89"/>
    </location>
</feature>
<accession>A0A4C1UDC8</accession>
<evidence type="ECO:0000256" key="1">
    <source>
        <dbReference type="SAM" id="MobiDB-lite"/>
    </source>
</evidence>